<dbReference type="PANTHER" id="PTHR14136">
    <property type="entry name" value="BTB_POZ DOMAIN-CONTAINING PROTEIN KCTD9"/>
    <property type="match status" value="1"/>
</dbReference>
<organism evidence="1 2">
    <name type="scientific">Polymorphospora lycopeni</name>
    <dbReference type="NCBI Taxonomy" id="3140240"/>
    <lineage>
        <taxon>Bacteria</taxon>
        <taxon>Bacillati</taxon>
        <taxon>Actinomycetota</taxon>
        <taxon>Actinomycetes</taxon>
        <taxon>Micromonosporales</taxon>
        <taxon>Micromonosporaceae</taxon>
        <taxon>Polymorphospora</taxon>
    </lineage>
</organism>
<proteinExistence type="predicted"/>
<dbReference type="InterPro" id="IPR051082">
    <property type="entry name" value="Pentapeptide-BTB/POZ_domain"/>
</dbReference>
<keyword evidence="2" id="KW-1185">Reference proteome</keyword>
<protein>
    <submittedName>
        <fullName evidence="1">Pentapeptide repeat-containing protein</fullName>
    </submittedName>
</protein>
<dbReference type="SUPFAM" id="SSF141571">
    <property type="entry name" value="Pentapeptide repeat-like"/>
    <property type="match status" value="1"/>
</dbReference>
<comment type="caution">
    <text evidence="1">The sequence shown here is derived from an EMBL/GenBank/DDBJ whole genome shotgun (WGS) entry which is preliminary data.</text>
</comment>
<gene>
    <name evidence="1" type="ORF">AAFH96_30700</name>
</gene>
<dbReference type="InterPro" id="IPR001646">
    <property type="entry name" value="5peptide_repeat"/>
</dbReference>
<dbReference type="EMBL" id="JBCGDC010000143">
    <property type="protein sequence ID" value="MFB6397427.1"/>
    <property type="molecule type" value="Genomic_DNA"/>
</dbReference>
<dbReference type="Proteomes" id="UP001582793">
    <property type="component" value="Unassembled WGS sequence"/>
</dbReference>
<dbReference type="RefSeq" id="WP_364219783.1">
    <property type="nucleotide sequence ID" value="NZ_JBCGDC010000143.1"/>
</dbReference>
<name>A0ABV5CZM1_9ACTN</name>
<reference evidence="1 2" key="1">
    <citation type="submission" date="2024-04" db="EMBL/GenBank/DDBJ databases">
        <title>Polymorphospora sp. isolated from Baiyangdian Lake in Xiong'an New Area.</title>
        <authorList>
            <person name="Zhang X."/>
            <person name="Liu J."/>
        </authorList>
    </citation>
    <scope>NUCLEOTIDE SEQUENCE [LARGE SCALE GENOMIC DNA]</scope>
    <source>
        <strain evidence="1 2">2-325</strain>
    </source>
</reference>
<accession>A0ABV5CZM1</accession>
<dbReference type="PANTHER" id="PTHR14136:SF17">
    <property type="entry name" value="BTB_POZ DOMAIN-CONTAINING PROTEIN KCTD9"/>
    <property type="match status" value="1"/>
</dbReference>
<evidence type="ECO:0000313" key="1">
    <source>
        <dbReference type="EMBL" id="MFB6397427.1"/>
    </source>
</evidence>
<sequence length="198" mass="21238">MPELVVEGREFADEDWYGEDMVDRVYSGCTFRRVDLTEATTRRVTFTGCTFANVRFNASRHHDTALVRCVIERSELFDAEFTGCKLTGSTITDCGTRPLRVTGGDWSFVTLTGADLRGVTFTDVRMREVDLSRADCTGATLTGVDLSAATLTGADLSGADLRGSDLTALDPSAVRLSGAVIDAAQAVVIAQALGLRIG</sequence>
<dbReference type="Gene3D" id="2.160.20.80">
    <property type="entry name" value="E3 ubiquitin-protein ligase SopA"/>
    <property type="match status" value="1"/>
</dbReference>
<evidence type="ECO:0000313" key="2">
    <source>
        <dbReference type="Proteomes" id="UP001582793"/>
    </source>
</evidence>
<dbReference type="Pfam" id="PF00805">
    <property type="entry name" value="Pentapeptide"/>
    <property type="match status" value="1"/>
</dbReference>